<dbReference type="Gene3D" id="3.30.70.2330">
    <property type="match status" value="1"/>
</dbReference>
<reference evidence="5 6" key="1">
    <citation type="submission" date="2017-09" db="EMBL/GenBank/DDBJ databases">
        <title>Sphingomonas panjinensis sp.nov., isolated from oil-contaminated soil.</title>
        <authorList>
            <person name="Wang L."/>
            <person name="Chen L."/>
        </authorList>
    </citation>
    <scope>NUCLEOTIDE SEQUENCE [LARGE SCALE GENOMIC DNA]</scope>
    <source>
        <strain evidence="5 6">FW-11</strain>
    </source>
</reference>
<dbReference type="GO" id="GO:0008270">
    <property type="term" value="F:zinc ion binding"/>
    <property type="evidence" value="ECO:0007669"/>
    <property type="project" value="InterPro"/>
</dbReference>
<sequence>MSGRELSLAVVGVAFLNKDGSNRQFEVAMCSPGERVYLVPEPKNPVDPSAVAVISERGIQIGYLSAERCGWIGGKIAQGMDMRAVFQEAGRTNAVIRVNLGGEEPTLPHPRSSAPPPSGDDFYPDYIPPDDWEA</sequence>
<protein>
    <recommendedName>
        <fullName evidence="4">HIRAN domain-containing protein</fullName>
    </recommendedName>
</protein>
<name>A0A2T5FXT0_9SPHN</name>
<keyword evidence="2" id="KW-0378">Hydrolase</keyword>
<comment type="caution">
    <text evidence="5">The sequence shown here is derived from an EMBL/GenBank/DDBJ whole genome shotgun (WGS) entry which is preliminary data.</text>
</comment>
<dbReference type="RefSeq" id="WP_107967909.1">
    <property type="nucleotide sequence ID" value="NZ_NWBU01000009.1"/>
</dbReference>
<dbReference type="EMBL" id="NWBU01000009">
    <property type="protein sequence ID" value="PTQ10884.1"/>
    <property type="molecule type" value="Genomic_DNA"/>
</dbReference>
<keyword evidence="6" id="KW-1185">Reference proteome</keyword>
<evidence type="ECO:0000256" key="1">
    <source>
        <dbReference type="ARBA" id="ARBA00022723"/>
    </source>
</evidence>
<evidence type="ECO:0000256" key="2">
    <source>
        <dbReference type="ARBA" id="ARBA00022801"/>
    </source>
</evidence>
<evidence type="ECO:0000259" key="4">
    <source>
        <dbReference type="Pfam" id="PF08797"/>
    </source>
</evidence>
<organism evidence="5 6">
    <name type="scientific">Sphingomonas oleivorans</name>
    <dbReference type="NCBI Taxonomy" id="1735121"/>
    <lineage>
        <taxon>Bacteria</taxon>
        <taxon>Pseudomonadati</taxon>
        <taxon>Pseudomonadota</taxon>
        <taxon>Alphaproteobacteria</taxon>
        <taxon>Sphingomonadales</taxon>
        <taxon>Sphingomonadaceae</taxon>
        <taxon>Sphingomonas</taxon>
    </lineage>
</organism>
<dbReference type="GO" id="GO:0003676">
    <property type="term" value="F:nucleic acid binding"/>
    <property type="evidence" value="ECO:0007669"/>
    <property type="project" value="InterPro"/>
</dbReference>
<gene>
    <name evidence="5" type="ORF">CLG96_10880</name>
</gene>
<dbReference type="Proteomes" id="UP000244162">
    <property type="component" value="Unassembled WGS sequence"/>
</dbReference>
<feature type="domain" description="HIRAN" evidence="4">
    <location>
        <begin position="9"/>
        <end position="80"/>
    </location>
</feature>
<keyword evidence="1" id="KW-0479">Metal-binding</keyword>
<dbReference type="AlphaFoldDB" id="A0A2T5FXT0"/>
<evidence type="ECO:0000313" key="6">
    <source>
        <dbReference type="Proteomes" id="UP000244162"/>
    </source>
</evidence>
<evidence type="ECO:0000313" key="5">
    <source>
        <dbReference type="EMBL" id="PTQ10884.1"/>
    </source>
</evidence>
<dbReference type="InterPro" id="IPR014905">
    <property type="entry name" value="HIRAN"/>
</dbReference>
<dbReference type="Pfam" id="PF08797">
    <property type="entry name" value="HIRAN"/>
    <property type="match status" value="1"/>
</dbReference>
<proteinExistence type="predicted"/>
<evidence type="ECO:0000256" key="3">
    <source>
        <dbReference type="SAM" id="MobiDB-lite"/>
    </source>
</evidence>
<feature type="region of interest" description="Disordered" evidence="3">
    <location>
        <begin position="101"/>
        <end position="134"/>
    </location>
</feature>
<dbReference type="OrthoDB" id="7432909at2"/>
<dbReference type="GO" id="GO:0016818">
    <property type="term" value="F:hydrolase activity, acting on acid anhydrides, in phosphorus-containing anhydrides"/>
    <property type="evidence" value="ECO:0007669"/>
    <property type="project" value="InterPro"/>
</dbReference>
<accession>A0A2T5FXT0</accession>